<keyword evidence="2" id="KW-1185">Reference proteome</keyword>
<sequence length="200" mass="23141">MCLICKKPHKNPNPTEAELECANSVAMDHNLQHHYSMVVEFSATIQILSSCSMSPNDIQCGCAALLQATQNWVQMGCHLTPYFHLVNYLEEQMHEFSLCYATWAFPYECHNGRLRKVNHNQHKGGELEGKMMQRWWSIMFNYELILHIKTVPDHTEDDEDSLRMLRDCLKAQKNDQHNVAQQDGEVGMYSICDLPVLLEQ</sequence>
<dbReference type="HOGENOM" id="CLU_1366645_0_0_1"/>
<dbReference type="InParanoid" id="A0A0D0D1T3"/>
<accession>A0A0D0D1T3</accession>
<proteinExistence type="predicted"/>
<evidence type="ECO:0000313" key="2">
    <source>
        <dbReference type="Proteomes" id="UP000054538"/>
    </source>
</evidence>
<evidence type="ECO:0000313" key="1">
    <source>
        <dbReference type="EMBL" id="KIK77526.1"/>
    </source>
</evidence>
<dbReference type="OrthoDB" id="2686586at2759"/>
<gene>
    <name evidence="1" type="ORF">PAXRUDRAFT_166547</name>
</gene>
<dbReference type="Proteomes" id="UP000054538">
    <property type="component" value="Unassembled WGS sequence"/>
</dbReference>
<reference evidence="1 2" key="1">
    <citation type="submission" date="2014-04" db="EMBL/GenBank/DDBJ databases">
        <authorList>
            <consortium name="DOE Joint Genome Institute"/>
            <person name="Kuo A."/>
            <person name="Kohler A."/>
            <person name="Jargeat P."/>
            <person name="Nagy L.G."/>
            <person name="Floudas D."/>
            <person name="Copeland A."/>
            <person name="Barry K.W."/>
            <person name="Cichocki N."/>
            <person name="Veneault-Fourrey C."/>
            <person name="LaButti K."/>
            <person name="Lindquist E.A."/>
            <person name="Lipzen A."/>
            <person name="Lundell T."/>
            <person name="Morin E."/>
            <person name="Murat C."/>
            <person name="Sun H."/>
            <person name="Tunlid A."/>
            <person name="Henrissat B."/>
            <person name="Grigoriev I.V."/>
            <person name="Hibbett D.S."/>
            <person name="Martin F."/>
            <person name="Nordberg H.P."/>
            <person name="Cantor M.N."/>
            <person name="Hua S.X."/>
        </authorList>
    </citation>
    <scope>NUCLEOTIDE SEQUENCE [LARGE SCALE GENOMIC DNA]</scope>
    <source>
        <strain evidence="1 2">Ve08.2h10</strain>
    </source>
</reference>
<organism evidence="1 2">
    <name type="scientific">Paxillus rubicundulus Ve08.2h10</name>
    <dbReference type="NCBI Taxonomy" id="930991"/>
    <lineage>
        <taxon>Eukaryota</taxon>
        <taxon>Fungi</taxon>
        <taxon>Dikarya</taxon>
        <taxon>Basidiomycota</taxon>
        <taxon>Agaricomycotina</taxon>
        <taxon>Agaricomycetes</taxon>
        <taxon>Agaricomycetidae</taxon>
        <taxon>Boletales</taxon>
        <taxon>Paxilineae</taxon>
        <taxon>Paxillaceae</taxon>
        <taxon>Paxillus</taxon>
    </lineage>
</organism>
<protein>
    <submittedName>
        <fullName evidence="1">Uncharacterized protein</fullName>
    </submittedName>
</protein>
<name>A0A0D0D1T3_9AGAM</name>
<dbReference type="EMBL" id="KN826945">
    <property type="protein sequence ID" value="KIK77526.1"/>
    <property type="molecule type" value="Genomic_DNA"/>
</dbReference>
<reference evidence="2" key="2">
    <citation type="submission" date="2015-01" db="EMBL/GenBank/DDBJ databases">
        <title>Evolutionary Origins and Diversification of the Mycorrhizal Mutualists.</title>
        <authorList>
            <consortium name="DOE Joint Genome Institute"/>
            <consortium name="Mycorrhizal Genomics Consortium"/>
            <person name="Kohler A."/>
            <person name="Kuo A."/>
            <person name="Nagy L.G."/>
            <person name="Floudas D."/>
            <person name="Copeland A."/>
            <person name="Barry K.W."/>
            <person name="Cichocki N."/>
            <person name="Veneault-Fourrey C."/>
            <person name="LaButti K."/>
            <person name="Lindquist E.A."/>
            <person name="Lipzen A."/>
            <person name="Lundell T."/>
            <person name="Morin E."/>
            <person name="Murat C."/>
            <person name="Riley R."/>
            <person name="Ohm R."/>
            <person name="Sun H."/>
            <person name="Tunlid A."/>
            <person name="Henrissat B."/>
            <person name="Grigoriev I.V."/>
            <person name="Hibbett D.S."/>
            <person name="Martin F."/>
        </authorList>
    </citation>
    <scope>NUCLEOTIDE SEQUENCE [LARGE SCALE GENOMIC DNA]</scope>
    <source>
        <strain evidence="2">Ve08.2h10</strain>
    </source>
</reference>
<dbReference type="STRING" id="930991.A0A0D0D1T3"/>
<dbReference type="AlphaFoldDB" id="A0A0D0D1T3"/>